<dbReference type="Proteomes" id="UP000295181">
    <property type="component" value="Unassembled WGS sequence"/>
</dbReference>
<feature type="transmembrane region" description="Helical" evidence="8">
    <location>
        <begin position="117"/>
        <end position="137"/>
    </location>
</feature>
<keyword evidence="7 8" id="KW-0472">Membrane</keyword>
<evidence type="ECO:0000256" key="3">
    <source>
        <dbReference type="ARBA" id="ARBA00022448"/>
    </source>
</evidence>
<evidence type="ECO:0008006" key="11">
    <source>
        <dbReference type="Google" id="ProtNLM"/>
    </source>
</evidence>
<evidence type="ECO:0000313" key="9">
    <source>
        <dbReference type="EMBL" id="TDG81222.1"/>
    </source>
</evidence>
<dbReference type="SUPFAM" id="SSF103481">
    <property type="entry name" value="Multidrug resistance efflux transporter EmrE"/>
    <property type="match status" value="2"/>
</dbReference>
<evidence type="ECO:0000256" key="2">
    <source>
        <dbReference type="ARBA" id="ARBA00006117"/>
    </source>
</evidence>
<dbReference type="Pfam" id="PF06800">
    <property type="entry name" value="Sugar_transport"/>
    <property type="match status" value="1"/>
</dbReference>
<protein>
    <recommendedName>
        <fullName evidence="11">Sugar transport protein</fullName>
    </recommendedName>
</protein>
<dbReference type="PANTHER" id="PTHR16119">
    <property type="entry name" value="TRANSMEMBRANE PROTEIN 144"/>
    <property type="match status" value="1"/>
</dbReference>
<feature type="transmembrane region" description="Helical" evidence="8">
    <location>
        <begin position="235"/>
        <end position="255"/>
    </location>
</feature>
<evidence type="ECO:0000256" key="8">
    <source>
        <dbReference type="SAM" id="Phobius"/>
    </source>
</evidence>
<dbReference type="GO" id="GO:0005886">
    <property type="term" value="C:plasma membrane"/>
    <property type="evidence" value="ECO:0007669"/>
    <property type="project" value="UniProtKB-SubCell"/>
</dbReference>
<dbReference type="CDD" id="cd23110">
    <property type="entry name" value="GRP"/>
    <property type="match status" value="1"/>
</dbReference>
<feature type="transmembrane region" description="Helical" evidence="8">
    <location>
        <begin position="57"/>
        <end position="79"/>
    </location>
</feature>
<evidence type="ECO:0000256" key="7">
    <source>
        <dbReference type="ARBA" id="ARBA00023136"/>
    </source>
</evidence>
<name>A0A4R5NU71_LENBU</name>
<dbReference type="InterPro" id="IPR010651">
    <property type="entry name" value="Sugar_transport"/>
</dbReference>
<dbReference type="EMBL" id="PUFP01000005">
    <property type="protein sequence ID" value="TDG81222.1"/>
    <property type="molecule type" value="Genomic_DNA"/>
</dbReference>
<evidence type="ECO:0000256" key="1">
    <source>
        <dbReference type="ARBA" id="ARBA00004651"/>
    </source>
</evidence>
<keyword evidence="5 8" id="KW-0812">Transmembrane</keyword>
<evidence type="ECO:0000256" key="6">
    <source>
        <dbReference type="ARBA" id="ARBA00022989"/>
    </source>
</evidence>
<dbReference type="GeneID" id="72461640"/>
<reference evidence="9 10" key="1">
    <citation type="journal article" date="2019" name="Appl. Microbiol. Biotechnol.">
        <title>Uncovering carbohydrate metabolism through a genotype-phenotype association study of 56 lactic acid bacteria genomes.</title>
        <authorList>
            <person name="Buron-Moles G."/>
            <person name="Chailyan A."/>
            <person name="Dolejs I."/>
            <person name="Forster J."/>
            <person name="Miks M.H."/>
        </authorList>
    </citation>
    <scope>NUCLEOTIDE SEQUENCE [LARGE SCALE GENOMIC DNA]</scope>
    <source>
        <strain evidence="9 10">ATCC 4005</strain>
    </source>
</reference>
<comment type="similarity">
    <text evidence="2">Belongs to the GRP transporter (TC 2.A.7.5) family.</text>
</comment>
<organism evidence="9 10">
    <name type="scientific">Lentilactobacillus buchneri DSM 20057</name>
    <dbReference type="NCBI Taxonomy" id="1423728"/>
    <lineage>
        <taxon>Bacteria</taxon>
        <taxon>Bacillati</taxon>
        <taxon>Bacillota</taxon>
        <taxon>Bacilli</taxon>
        <taxon>Lactobacillales</taxon>
        <taxon>Lactobacillaceae</taxon>
        <taxon>Lentilactobacillus</taxon>
    </lineage>
</organism>
<feature type="transmembrane region" description="Helical" evidence="8">
    <location>
        <begin position="267"/>
        <end position="286"/>
    </location>
</feature>
<dbReference type="PANTHER" id="PTHR16119:SF17">
    <property type="entry name" value="TRANSMEMBRANE PROTEIN 144"/>
    <property type="match status" value="1"/>
</dbReference>
<dbReference type="InterPro" id="IPR037185">
    <property type="entry name" value="EmrE-like"/>
</dbReference>
<feature type="transmembrane region" description="Helical" evidence="8">
    <location>
        <begin position="149"/>
        <end position="169"/>
    </location>
</feature>
<feature type="transmembrane region" description="Helical" evidence="8">
    <location>
        <begin position="175"/>
        <end position="198"/>
    </location>
</feature>
<feature type="transmembrane region" description="Helical" evidence="8">
    <location>
        <begin position="31"/>
        <end position="50"/>
    </location>
</feature>
<evidence type="ECO:0000256" key="5">
    <source>
        <dbReference type="ARBA" id="ARBA00022692"/>
    </source>
</evidence>
<keyword evidence="6 8" id="KW-1133">Transmembrane helix</keyword>
<evidence type="ECO:0000256" key="4">
    <source>
        <dbReference type="ARBA" id="ARBA00022597"/>
    </source>
</evidence>
<dbReference type="RefSeq" id="WP_013727435.1">
    <property type="nucleotide sequence ID" value="NZ_AZDM01000010.1"/>
</dbReference>
<dbReference type="AlphaFoldDB" id="A0A4R5NU71"/>
<keyword evidence="3" id="KW-0813">Transport</keyword>
<comment type="subcellular location">
    <subcellularLocation>
        <location evidence="1">Cell membrane</location>
        <topology evidence="1">Multi-pass membrane protein</topology>
    </subcellularLocation>
</comment>
<gene>
    <name evidence="9" type="ORF">C5L32_001877</name>
</gene>
<feature type="transmembrane region" description="Helical" evidence="8">
    <location>
        <begin position="210"/>
        <end position="229"/>
    </location>
</feature>
<comment type="caution">
    <text evidence="9">The sequence shown here is derived from an EMBL/GenBank/DDBJ whole genome shotgun (WGS) entry which is preliminary data.</text>
</comment>
<keyword evidence="4" id="KW-0762">Sugar transport</keyword>
<proteinExistence type="inferred from homology"/>
<dbReference type="GO" id="GO:0015144">
    <property type="term" value="F:carbohydrate transmembrane transporter activity"/>
    <property type="evidence" value="ECO:0007669"/>
    <property type="project" value="InterPro"/>
</dbReference>
<accession>A0A4R5NU71</accession>
<evidence type="ECO:0000313" key="10">
    <source>
        <dbReference type="Proteomes" id="UP000295181"/>
    </source>
</evidence>
<sequence>MNVLLMLLPAVGWGLLGPVVARIGGKPANQIFGTAVGTLLVAAVMTPFYHPHLSVPTFLAAVLAGSFWVIGQVGQFISFKNIGVSTTMPTSTGFQLIGTSLVGVVIFGEWSTIMEKLLGAGGILILIVGIMLTSVTDKPLVAQRTPQKKLPTILMLLTTTLGYVVYMAIPRGLNHSGLAIFFPEAIGILLAVLVYVFVTGQQRIIKEPVSWLNIAGGLVFSLGAISYIGSVQANGVNSAFVVSQLAVVISTLLGMIWMHETKTPRELAFTIFGLLLIVSGAVITTVF</sequence>